<dbReference type="AlphaFoldDB" id="A0A6S7GIP5"/>
<protein>
    <submittedName>
        <fullName evidence="1">Uncharacterized protein</fullName>
    </submittedName>
</protein>
<organism evidence="1 2">
    <name type="scientific">Paramuricea clavata</name>
    <name type="common">Red gorgonian</name>
    <name type="synonym">Violescent sea-whip</name>
    <dbReference type="NCBI Taxonomy" id="317549"/>
    <lineage>
        <taxon>Eukaryota</taxon>
        <taxon>Metazoa</taxon>
        <taxon>Cnidaria</taxon>
        <taxon>Anthozoa</taxon>
        <taxon>Octocorallia</taxon>
        <taxon>Malacalcyonacea</taxon>
        <taxon>Plexauridae</taxon>
        <taxon>Paramuricea</taxon>
    </lineage>
</organism>
<dbReference type="Proteomes" id="UP001152795">
    <property type="component" value="Unassembled WGS sequence"/>
</dbReference>
<comment type="caution">
    <text evidence="1">The sequence shown here is derived from an EMBL/GenBank/DDBJ whole genome shotgun (WGS) entry which is preliminary data.</text>
</comment>
<gene>
    <name evidence="1" type="ORF">PACLA_8A070399</name>
</gene>
<proteinExistence type="predicted"/>
<reference evidence="1" key="1">
    <citation type="submission" date="2020-04" db="EMBL/GenBank/DDBJ databases">
        <authorList>
            <person name="Alioto T."/>
            <person name="Alioto T."/>
            <person name="Gomez Garrido J."/>
        </authorList>
    </citation>
    <scope>NUCLEOTIDE SEQUENCE</scope>
    <source>
        <strain evidence="1">A484AB</strain>
    </source>
</reference>
<accession>A0A6S7GIP5</accession>
<dbReference type="EMBL" id="CACRXK020001411">
    <property type="protein sequence ID" value="CAB3988956.1"/>
    <property type="molecule type" value="Genomic_DNA"/>
</dbReference>
<evidence type="ECO:0000313" key="1">
    <source>
        <dbReference type="EMBL" id="CAB3988956.1"/>
    </source>
</evidence>
<sequence length="106" mass="11885">MSKDTRSRSDLRKELEAHFKSDEFINAVNGVISKEMGGFLVSEEFKTMMLSTTTAGVSEVMSSTIESLVKKEIEASVQPLRDQISVLKSQVNKAKLHSNDNEQYSR</sequence>
<name>A0A6S7GIP5_PARCT</name>
<evidence type="ECO:0000313" key="2">
    <source>
        <dbReference type="Proteomes" id="UP001152795"/>
    </source>
</evidence>
<keyword evidence="2" id="KW-1185">Reference proteome</keyword>